<name>A0A1I4ADN4_9HYPH</name>
<proteinExistence type="predicted"/>
<sequence>MRLAGSGAVTTSTDLRNSQRRTMVRAAALGLFLGSGFCAFAQSPPKPPDSPLDTIMKTRLWADVPEAKDFVRQTRPPSDALEYQPTHGVAPERPALRTKSELEAMQAELEGTRSHNQAKASQRKRVNPAPVAEARKAAPTKAMAN</sequence>
<evidence type="ECO:0000256" key="1">
    <source>
        <dbReference type="SAM" id="MobiDB-lite"/>
    </source>
</evidence>
<dbReference type="AlphaFoldDB" id="A0A1I4ADN4"/>
<dbReference type="Proteomes" id="UP000198755">
    <property type="component" value="Unassembled WGS sequence"/>
</dbReference>
<feature type="region of interest" description="Disordered" evidence="1">
    <location>
        <begin position="67"/>
        <end position="145"/>
    </location>
</feature>
<gene>
    <name evidence="2" type="ORF">SAMN05444581_11032</name>
</gene>
<protein>
    <submittedName>
        <fullName evidence="2">Uncharacterized protein</fullName>
    </submittedName>
</protein>
<accession>A0A1I4ADN4</accession>
<evidence type="ECO:0000313" key="3">
    <source>
        <dbReference type="Proteomes" id="UP000198755"/>
    </source>
</evidence>
<dbReference type="STRING" id="1612308.SAMN05444581_11032"/>
<keyword evidence="3" id="KW-1185">Reference proteome</keyword>
<reference evidence="2 3" key="1">
    <citation type="submission" date="2016-10" db="EMBL/GenBank/DDBJ databases">
        <authorList>
            <person name="de Groot N.N."/>
        </authorList>
    </citation>
    <scope>NUCLEOTIDE SEQUENCE [LARGE SCALE GENOMIC DNA]</scope>
    <source>
        <strain evidence="2 3">NE2</strain>
    </source>
</reference>
<evidence type="ECO:0000313" key="2">
    <source>
        <dbReference type="EMBL" id="SFK54532.1"/>
    </source>
</evidence>
<organism evidence="2 3">
    <name type="scientific">Methylocapsa palsarum</name>
    <dbReference type="NCBI Taxonomy" id="1612308"/>
    <lineage>
        <taxon>Bacteria</taxon>
        <taxon>Pseudomonadati</taxon>
        <taxon>Pseudomonadota</taxon>
        <taxon>Alphaproteobacteria</taxon>
        <taxon>Hyphomicrobiales</taxon>
        <taxon>Beijerinckiaceae</taxon>
        <taxon>Methylocapsa</taxon>
    </lineage>
</organism>
<dbReference type="EMBL" id="FOSN01000010">
    <property type="protein sequence ID" value="SFK54532.1"/>
    <property type="molecule type" value="Genomic_DNA"/>
</dbReference>